<organism evidence="8 9">
    <name type="scientific">Saprolegnia parasitica (strain CBS 223.65)</name>
    <dbReference type="NCBI Taxonomy" id="695850"/>
    <lineage>
        <taxon>Eukaryota</taxon>
        <taxon>Sar</taxon>
        <taxon>Stramenopiles</taxon>
        <taxon>Oomycota</taxon>
        <taxon>Saprolegniomycetes</taxon>
        <taxon>Saprolegniales</taxon>
        <taxon>Saprolegniaceae</taxon>
        <taxon>Saprolegnia</taxon>
    </lineage>
</organism>
<dbReference type="Proteomes" id="UP000030745">
    <property type="component" value="Unassembled WGS sequence"/>
</dbReference>
<dbReference type="Gene3D" id="1.20.1000.10">
    <property type="entry name" value="Guanylate-binding protein, C-terminal domain"/>
    <property type="match status" value="2"/>
</dbReference>
<evidence type="ECO:0000313" key="8">
    <source>
        <dbReference type="EMBL" id="KDO27210.1"/>
    </source>
</evidence>
<dbReference type="OMA" id="QKCELGV"/>
<keyword evidence="9" id="KW-1185">Reference proteome</keyword>
<dbReference type="Pfam" id="PF00169">
    <property type="entry name" value="PH"/>
    <property type="match status" value="1"/>
</dbReference>
<keyword evidence="2" id="KW-0378">Hydrolase</keyword>
<dbReference type="Pfam" id="PF02263">
    <property type="entry name" value="GBP"/>
    <property type="match status" value="1"/>
</dbReference>
<dbReference type="SUPFAM" id="SSF48340">
    <property type="entry name" value="Interferon-induced guanylate-binding protein 1 (GBP1), C-terminal domain"/>
    <property type="match status" value="1"/>
</dbReference>
<dbReference type="SMART" id="SM00233">
    <property type="entry name" value="PH"/>
    <property type="match status" value="1"/>
</dbReference>
<dbReference type="KEGG" id="spar:SPRG_07459"/>
<protein>
    <recommendedName>
        <fullName evidence="10">GB1/RHD3-type G domain-containing protein</fullName>
    </recommendedName>
</protein>
<dbReference type="PROSITE" id="PS50003">
    <property type="entry name" value="PH_DOMAIN"/>
    <property type="match status" value="1"/>
</dbReference>
<dbReference type="SUPFAM" id="SSF50729">
    <property type="entry name" value="PH domain-like"/>
    <property type="match status" value="1"/>
</dbReference>
<dbReference type="AlphaFoldDB" id="A0A067CDJ1"/>
<gene>
    <name evidence="8" type="ORF">SPRG_07459</name>
</gene>
<evidence type="ECO:0000259" key="6">
    <source>
        <dbReference type="PROSITE" id="PS50003"/>
    </source>
</evidence>
<dbReference type="PANTHER" id="PTHR10751">
    <property type="entry name" value="GUANYLATE BINDING PROTEIN"/>
    <property type="match status" value="1"/>
</dbReference>
<keyword evidence="3" id="KW-0342">GTP-binding</keyword>
<dbReference type="PROSITE" id="PS51715">
    <property type="entry name" value="G_GB1_RHD3"/>
    <property type="match status" value="1"/>
</dbReference>
<dbReference type="InterPro" id="IPR027417">
    <property type="entry name" value="P-loop_NTPase"/>
</dbReference>
<reference evidence="8 9" key="1">
    <citation type="journal article" date="2013" name="PLoS Genet.">
        <title>Distinctive expansion of potential virulence genes in the genome of the oomycete fish pathogen Saprolegnia parasitica.</title>
        <authorList>
            <person name="Jiang R.H."/>
            <person name="de Bruijn I."/>
            <person name="Haas B.J."/>
            <person name="Belmonte R."/>
            <person name="Lobach L."/>
            <person name="Christie J."/>
            <person name="van den Ackerveken G."/>
            <person name="Bottin A."/>
            <person name="Bulone V."/>
            <person name="Diaz-Moreno S.M."/>
            <person name="Dumas B."/>
            <person name="Fan L."/>
            <person name="Gaulin E."/>
            <person name="Govers F."/>
            <person name="Grenville-Briggs L.J."/>
            <person name="Horner N.R."/>
            <person name="Levin J.Z."/>
            <person name="Mammella M."/>
            <person name="Meijer H.J."/>
            <person name="Morris P."/>
            <person name="Nusbaum C."/>
            <person name="Oome S."/>
            <person name="Phillips A.J."/>
            <person name="van Rooyen D."/>
            <person name="Rzeszutek E."/>
            <person name="Saraiva M."/>
            <person name="Secombes C.J."/>
            <person name="Seidl M.F."/>
            <person name="Snel B."/>
            <person name="Stassen J.H."/>
            <person name="Sykes S."/>
            <person name="Tripathy S."/>
            <person name="van den Berg H."/>
            <person name="Vega-Arreguin J.C."/>
            <person name="Wawra S."/>
            <person name="Young S.K."/>
            <person name="Zeng Q."/>
            <person name="Dieguez-Uribeondo J."/>
            <person name="Russ C."/>
            <person name="Tyler B.M."/>
            <person name="van West P."/>
        </authorList>
    </citation>
    <scope>NUCLEOTIDE SEQUENCE [LARGE SCALE GENOMIC DNA]</scope>
    <source>
        <strain evidence="8 9">CBS 223.65</strain>
    </source>
</reference>
<dbReference type="SUPFAM" id="SSF52540">
    <property type="entry name" value="P-loop containing nucleoside triphosphate hydrolases"/>
    <property type="match status" value="1"/>
</dbReference>
<evidence type="ECO:0000259" key="7">
    <source>
        <dbReference type="PROSITE" id="PS51715"/>
    </source>
</evidence>
<feature type="compositionally biased region" description="Polar residues" evidence="5">
    <location>
        <begin position="781"/>
        <end position="791"/>
    </location>
</feature>
<comment type="similarity">
    <text evidence="4">Belongs to the TRAFAC class dynamin-like GTPase superfamily. GB1/RHD3 GTPase family.</text>
</comment>
<dbReference type="Gene3D" id="3.40.50.300">
    <property type="entry name" value="P-loop containing nucleotide triphosphate hydrolases"/>
    <property type="match status" value="1"/>
</dbReference>
<dbReference type="CDD" id="cd01851">
    <property type="entry name" value="GBP"/>
    <property type="match status" value="1"/>
</dbReference>
<feature type="domain" description="PH" evidence="6">
    <location>
        <begin position="671"/>
        <end position="778"/>
    </location>
</feature>
<feature type="domain" description="GB1/RHD3-type G" evidence="7">
    <location>
        <begin position="33"/>
        <end position="278"/>
    </location>
</feature>
<dbReference type="InterPro" id="IPR001849">
    <property type="entry name" value="PH_domain"/>
</dbReference>
<dbReference type="InterPro" id="IPR036543">
    <property type="entry name" value="Guanylate-bd_C_sf"/>
</dbReference>
<feature type="region of interest" description="Disordered" evidence="5">
    <location>
        <begin position="781"/>
        <end position="804"/>
    </location>
</feature>
<evidence type="ECO:0000313" key="9">
    <source>
        <dbReference type="Proteomes" id="UP000030745"/>
    </source>
</evidence>
<dbReference type="GO" id="GO:0003924">
    <property type="term" value="F:GTPase activity"/>
    <property type="evidence" value="ECO:0007669"/>
    <property type="project" value="InterPro"/>
</dbReference>
<keyword evidence="1" id="KW-0547">Nucleotide-binding</keyword>
<dbReference type="OrthoDB" id="2135133at2759"/>
<dbReference type="EMBL" id="KK583218">
    <property type="protein sequence ID" value="KDO27210.1"/>
    <property type="molecule type" value="Genomic_DNA"/>
</dbReference>
<dbReference type="InterPro" id="IPR030386">
    <property type="entry name" value="G_GB1_RHD3_dom"/>
</dbReference>
<accession>A0A067CDJ1</accession>
<feature type="compositionally biased region" description="Low complexity" evidence="5">
    <location>
        <begin position="792"/>
        <end position="804"/>
    </location>
</feature>
<evidence type="ECO:0000256" key="2">
    <source>
        <dbReference type="ARBA" id="ARBA00022801"/>
    </source>
</evidence>
<dbReference type="GeneID" id="24129732"/>
<dbReference type="Pfam" id="PF02841">
    <property type="entry name" value="GBP_C"/>
    <property type="match status" value="1"/>
</dbReference>
<dbReference type="RefSeq" id="XP_012201988.1">
    <property type="nucleotide sequence ID" value="XM_012346598.1"/>
</dbReference>
<evidence type="ECO:0000256" key="5">
    <source>
        <dbReference type="SAM" id="MobiDB-lite"/>
    </source>
</evidence>
<dbReference type="GO" id="GO:0005525">
    <property type="term" value="F:GTP binding"/>
    <property type="evidence" value="ECO:0007669"/>
    <property type="project" value="UniProtKB-KW"/>
</dbReference>
<sequence length="804" mass="88847">MAEPLAPVPLVRVEADGSFHLDDAAVAKLDKIKGKIAIVAVAGLYRTGKSFLLNLLVNAQSPDAVATTGHGFAVGGTINACTKGIWMWGEPFVMEDGTSVIFLDTEGIGSVDREQTHDTRLFALALLLGSYFVYNSRGVIDGNAVEDLSLVVNLSKHIQTSATSQTNPGALHEFFPSFLWVVRDFTLQLQDNGKEITSKQYLENALKPQGGFSADVAARDQIRLLLSDFFRDRDCVTLVRPVEDEAQLRNLPNVPYGELREEFRTKFEAMKKRLFEKAAPKCLFGKALNGAMFTNLAKSYIEALNSGKAPVISSAWSRVVQAQCEDAVDEAVEQYKKQMNTRVADYIEGKENFIDMLENEANDAIEAASDTQIVNVGAGTAQFDEFGNLKRFVQPPPEPPSDLFVSATTVEDAVTPPPAPIVKEAISLPAPTADVDAIHALCLSHAEKVLRSADIGDQADMQSFKLAFRAATNSILDVYKQKNAAASMIYCKNLLHFLTAHHFNPFKQPEFDALQYFQRTSHYLSELDVVYKEYCRMAVGPSADAAYCAFMSQNVFNQVIEWTEDTNKAHASALSALQNDLSAISLQVASAQGQATAMKELAQQDILKSESSLKEAERKSKGEVDALRATLEYKTHELEHVLNHNATLRRLADTAQASNFRANEVATNKSPQHYAGYLIKQGRPMPNAAPGQRVKWQQRYFVLNGPALRYYNTKDDFERARSDDPPIDVSRAVIEEDKEVPEAFSIAFPDNSHYTLHLHAKSTYVKDEWIEQLLKVRRNLSSSGAGRTAPTSKSASSSYASREF</sequence>
<dbReference type="InterPro" id="IPR011993">
    <property type="entry name" value="PH-like_dom_sf"/>
</dbReference>
<dbReference type="VEuPathDB" id="FungiDB:SPRG_07459"/>
<dbReference type="InterPro" id="IPR015894">
    <property type="entry name" value="Guanylate-bd_N"/>
</dbReference>
<name>A0A067CDJ1_SAPPC</name>
<dbReference type="FunFam" id="3.40.50.300:FF:001470">
    <property type="entry name" value="Interferon-induced guanylate-binding protein 1"/>
    <property type="match status" value="1"/>
</dbReference>
<evidence type="ECO:0000256" key="4">
    <source>
        <dbReference type="PROSITE-ProRule" id="PRU01052"/>
    </source>
</evidence>
<evidence type="ECO:0008006" key="10">
    <source>
        <dbReference type="Google" id="ProtNLM"/>
    </source>
</evidence>
<evidence type="ECO:0000256" key="3">
    <source>
        <dbReference type="ARBA" id="ARBA00023134"/>
    </source>
</evidence>
<evidence type="ECO:0000256" key="1">
    <source>
        <dbReference type="ARBA" id="ARBA00022741"/>
    </source>
</evidence>
<dbReference type="InterPro" id="IPR003191">
    <property type="entry name" value="Guanylate-bd/ATL_C"/>
</dbReference>
<dbReference type="Gene3D" id="2.30.29.30">
    <property type="entry name" value="Pleckstrin-homology domain (PH domain)/Phosphotyrosine-binding domain (PTB)"/>
    <property type="match status" value="1"/>
</dbReference>
<proteinExistence type="inferred from homology"/>